<keyword evidence="4" id="KW-1185">Reference proteome</keyword>
<evidence type="ECO:0000256" key="1">
    <source>
        <dbReference type="SAM" id="MobiDB-lite"/>
    </source>
</evidence>
<dbReference type="AlphaFoldDB" id="A0A251RSL2"/>
<feature type="compositionally biased region" description="Low complexity" evidence="1">
    <location>
        <begin position="50"/>
        <end position="64"/>
    </location>
</feature>
<evidence type="ECO:0000313" key="4">
    <source>
        <dbReference type="Proteomes" id="UP000215914"/>
    </source>
</evidence>
<reference evidence="2" key="3">
    <citation type="submission" date="2020-06" db="EMBL/GenBank/DDBJ databases">
        <title>Helianthus annuus Genome sequencing and assembly Release 2.</title>
        <authorList>
            <person name="Gouzy J."/>
            <person name="Langlade N."/>
            <person name="Munos S."/>
        </authorList>
    </citation>
    <scope>NUCLEOTIDE SEQUENCE</scope>
    <source>
        <tissue evidence="2">Leaves</tissue>
    </source>
</reference>
<accession>A0A251RSL2</accession>
<proteinExistence type="predicted"/>
<reference evidence="2 4" key="1">
    <citation type="journal article" date="2017" name="Nature">
        <title>The sunflower genome provides insights into oil metabolism, flowering and Asterid evolution.</title>
        <authorList>
            <person name="Badouin H."/>
            <person name="Gouzy J."/>
            <person name="Grassa C.J."/>
            <person name="Murat F."/>
            <person name="Staton S.E."/>
            <person name="Cottret L."/>
            <person name="Lelandais-Briere C."/>
            <person name="Owens G.L."/>
            <person name="Carrere S."/>
            <person name="Mayjonade B."/>
            <person name="Legrand L."/>
            <person name="Gill N."/>
            <person name="Kane N.C."/>
            <person name="Bowers J.E."/>
            <person name="Hubner S."/>
            <person name="Bellec A."/>
            <person name="Berard A."/>
            <person name="Berges H."/>
            <person name="Blanchet N."/>
            <person name="Boniface M.C."/>
            <person name="Brunel D."/>
            <person name="Catrice O."/>
            <person name="Chaidir N."/>
            <person name="Claudel C."/>
            <person name="Donnadieu C."/>
            <person name="Faraut T."/>
            <person name="Fievet G."/>
            <person name="Helmstetter N."/>
            <person name="King M."/>
            <person name="Knapp S.J."/>
            <person name="Lai Z."/>
            <person name="Le Paslier M.C."/>
            <person name="Lippi Y."/>
            <person name="Lorenzon L."/>
            <person name="Mandel J.R."/>
            <person name="Marage G."/>
            <person name="Marchand G."/>
            <person name="Marquand E."/>
            <person name="Bret-Mestries E."/>
            <person name="Morien E."/>
            <person name="Nambeesan S."/>
            <person name="Nguyen T."/>
            <person name="Pegot-Espagnet P."/>
            <person name="Pouilly N."/>
            <person name="Raftis F."/>
            <person name="Sallet E."/>
            <person name="Schiex T."/>
            <person name="Thomas J."/>
            <person name="Vandecasteele C."/>
            <person name="Vares D."/>
            <person name="Vear F."/>
            <person name="Vautrin S."/>
            <person name="Crespi M."/>
            <person name="Mangin B."/>
            <person name="Burke J.M."/>
            <person name="Salse J."/>
            <person name="Munos S."/>
            <person name="Vincourt P."/>
            <person name="Rieseberg L.H."/>
            <person name="Langlade N.B."/>
        </authorList>
    </citation>
    <scope>NUCLEOTIDE SEQUENCE [LARGE SCALE GENOMIC DNA]</scope>
    <source>
        <strain evidence="4">cv. SF193</strain>
        <tissue evidence="2">Leaves</tissue>
    </source>
</reference>
<feature type="region of interest" description="Disordered" evidence="1">
    <location>
        <begin position="50"/>
        <end position="70"/>
    </location>
</feature>
<sequence>MTDEVSSVFTFVRRVSVRKSGDGRGAVMVLLMCKLQLRSRLECGSRFSLGSRPVSGSSSGRRQSTPVDISSGNHVRSLGFSNLYSCIISRNLHTQPLLMRTMLRNEVALMPRYTYRR</sequence>
<evidence type="ECO:0000313" key="2">
    <source>
        <dbReference type="EMBL" id="KAF5756383.1"/>
    </source>
</evidence>
<reference evidence="3" key="2">
    <citation type="submission" date="2017-02" db="EMBL/GenBank/DDBJ databases">
        <title>Sunflower complete genome.</title>
        <authorList>
            <person name="Langlade N."/>
            <person name="Munos S."/>
        </authorList>
    </citation>
    <scope>NUCLEOTIDE SEQUENCE [LARGE SCALE GENOMIC DNA]</scope>
    <source>
        <tissue evidence="3">Leaves</tissue>
    </source>
</reference>
<dbReference type="EMBL" id="CM007906">
    <property type="protein sequence ID" value="OTF87342.1"/>
    <property type="molecule type" value="Genomic_DNA"/>
</dbReference>
<gene>
    <name evidence="3" type="ORF">HannXRQ_Chr17g0560721</name>
    <name evidence="2" type="ORF">HanXRQr2_Chr17g0814001</name>
</gene>
<dbReference type="InParanoid" id="A0A251RSL2"/>
<organism evidence="3 4">
    <name type="scientific">Helianthus annuus</name>
    <name type="common">Common sunflower</name>
    <dbReference type="NCBI Taxonomy" id="4232"/>
    <lineage>
        <taxon>Eukaryota</taxon>
        <taxon>Viridiplantae</taxon>
        <taxon>Streptophyta</taxon>
        <taxon>Embryophyta</taxon>
        <taxon>Tracheophyta</taxon>
        <taxon>Spermatophyta</taxon>
        <taxon>Magnoliopsida</taxon>
        <taxon>eudicotyledons</taxon>
        <taxon>Gunneridae</taxon>
        <taxon>Pentapetalae</taxon>
        <taxon>asterids</taxon>
        <taxon>campanulids</taxon>
        <taxon>Asterales</taxon>
        <taxon>Asteraceae</taxon>
        <taxon>Asteroideae</taxon>
        <taxon>Heliantheae alliance</taxon>
        <taxon>Heliantheae</taxon>
        <taxon>Helianthus</taxon>
    </lineage>
</organism>
<dbReference type="Gramene" id="mRNA:HanXRQr2_Chr17g0814001">
    <property type="protein sequence ID" value="mRNA:HanXRQr2_Chr17g0814001"/>
    <property type="gene ID" value="HanXRQr2_Chr17g0814001"/>
</dbReference>
<protein>
    <submittedName>
        <fullName evidence="3">Uncharacterized protein</fullName>
    </submittedName>
</protein>
<dbReference type="Proteomes" id="UP000215914">
    <property type="component" value="Chromosome 17"/>
</dbReference>
<name>A0A251RSL2_HELAN</name>
<evidence type="ECO:0000313" key="3">
    <source>
        <dbReference type="EMBL" id="OTF87342.1"/>
    </source>
</evidence>
<dbReference type="EMBL" id="MNCJ02000332">
    <property type="protein sequence ID" value="KAF5756383.1"/>
    <property type="molecule type" value="Genomic_DNA"/>
</dbReference>